<reference evidence="2" key="1">
    <citation type="submission" date="2021-01" db="EMBL/GenBank/DDBJ databases">
        <title>Fulvivirga kasyanovii gen. nov., sp nov., a novel member of the phylum Bacteroidetes isolated from seawater in a mussel farm.</title>
        <authorList>
            <person name="Zhao L.-H."/>
            <person name="Wang Z.-J."/>
        </authorList>
    </citation>
    <scope>NUCLEOTIDE SEQUENCE</scope>
    <source>
        <strain evidence="2">29W222</strain>
    </source>
</reference>
<keyword evidence="1" id="KW-0472">Membrane</keyword>
<evidence type="ECO:0000256" key="1">
    <source>
        <dbReference type="SAM" id="Phobius"/>
    </source>
</evidence>
<evidence type="ECO:0000313" key="2">
    <source>
        <dbReference type="EMBL" id="MBL6446414.1"/>
    </source>
</evidence>
<dbReference type="AlphaFoldDB" id="A0A937FUR6"/>
<dbReference type="Proteomes" id="UP000614216">
    <property type="component" value="Unassembled WGS sequence"/>
</dbReference>
<keyword evidence="3" id="KW-1185">Reference proteome</keyword>
<organism evidence="2 3">
    <name type="scientific">Fulvivirga marina</name>
    <dbReference type="NCBI Taxonomy" id="2494733"/>
    <lineage>
        <taxon>Bacteria</taxon>
        <taxon>Pseudomonadati</taxon>
        <taxon>Bacteroidota</taxon>
        <taxon>Cytophagia</taxon>
        <taxon>Cytophagales</taxon>
        <taxon>Fulvivirgaceae</taxon>
        <taxon>Fulvivirga</taxon>
    </lineage>
</organism>
<dbReference type="EMBL" id="JAEUGD010000028">
    <property type="protein sequence ID" value="MBL6446414.1"/>
    <property type="molecule type" value="Genomic_DNA"/>
</dbReference>
<evidence type="ECO:0000313" key="3">
    <source>
        <dbReference type="Proteomes" id="UP000614216"/>
    </source>
</evidence>
<feature type="transmembrane region" description="Helical" evidence="1">
    <location>
        <begin position="12"/>
        <end position="31"/>
    </location>
</feature>
<name>A0A937FUR6_9BACT</name>
<keyword evidence="1" id="KW-1133">Transmembrane helix</keyword>
<sequence length="158" mass="18156">MKFLNKIVQNTNLIMAFLLGGATFGGAILILSEQTLKHSYYLTKSNLALIKTTEKCQKLMVIQDSIMRLDDQIFKESGVPVQASQIRERIALMEYYHQTSTQLDIMLVHYRLGMDKQLQDHYYSKYQSFFHGKAWDKGGYDMGLDDDDDMSILSGLPE</sequence>
<proteinExistence type="predicted"/>
<protein>
    <submittedName>
        <fullName evidence="2">Uncharacterized protein</fullName>
    </submittedName>
</protein>
<keyword evidence="1" id="KW-0812">Transmembrane</keyword>
<comment type="caution">
    <text evidence="2">The sequence shown here is derived from an EMBL/GenBank/DDBJ whole genome shotgun (WGS) entry which is preliminary data.</text>
</comment>
<accession>A0A937FUR6</accession>
<dbReference type="RefSeq" id="WP_238354400.1">
    <property type="nucleotide sequence ID" value="NZ_JAEUGD010000028.1"/>
</dbReference>
<gene>
    <name evidence="2" type="ORF">JMN32_08850</name>
</gene>